<keyword evidence="1" id="KW-1133">Transmembrane helix</keyword>
<name>A0A650CYS8_ACIAM</name>
<feature type="transmembrane region" description="Helical" evidence="1">
    <location>
        <begin position="103"/>
        <end position="126"/>
    </location>
</feature>
<evidence type="ECO:0000313" key="5">
    <source>
        <dbReference type="Proteomes" id="UP000474054"/>
    </source>
</evidence>
<evidence type="ECO:0000313" key="3">
    <source>
        <dbReference type="EMBL" id="QGR22835.1"/>
    </source>
</evidence>
<gene>
    <name evidence="3" type="ORF">D1866_03120</name>
    <name evidence="2" type="ORF">GFB69_12465</name>
</gene>
<sequence length="204" mass="24718">MYAVREAELLLYFFIFSDFILPYFSYLALIFPLIYAPFYILFDDFAFREVVTRILFSIFNKNTYIIVNKSWLYFDPYFVQLIIYSIFFTIFEIIKYKLYSNEVLLEIIIILEIFIIIILQISRIFLPKLRYREDFESAIFLKSGIRPRIRVHTNKDDIEGKVKDVKDDLVIDTEKSEVYIPWENIVYFEIIKEENNKSVLIKYS</sequence>
<feature type="transmembrane region" description="Helical" evidence="1">
    <location>
        <begin position="20"/>
        <end position="42"/>
    </location>
</feature>
<dbReference type="Proteomes" id="UP000474054">
    <property type="component" value="Unassembled WGS sequence"/>
</dbReference>
<feature type="transmembrane region" description="Helical" evidence="1">
    <location>
        <begin position="71"/>
        <end position="91"/>
    </location>
</feature>
<evidence type="ECO:0000313" key="2">
    <source>
        <dbReference type="EMBL" id="MQL56484.1"/>
    </source>
</evidence>
<organism evidence="3 4">
    <name type="scientific">Acidianus ambivalens</name>
    <name type="common">Desulfurolobus ambivalens</name>
    <dbReference type="NCBI Taxonomy" id="2283"/>
    <lineage>
        <taxon>Archaea</taxon>
        <taxon>Thermoproteota</taxon>
        <taxon>Thermoprotei</taxon>
        <taxon>Sulfolobales</taxon>
        <taxon>Sulfolobaceae</taxon>
        <taxon>Acidianus</taxon>
    </lineage>
</organism>
<proteinExistence type="predicted"/>
<accession>A0A650CYS8</accession>
<keyword evidence="1" id="KW-0472">Membrane</keyword>
<reference evidence="3 4" key="2">
    <citation type="submission" date="2019-10" db="EMBL/GenBank/DDBJ databases">
        <title>Genome Sequences from Six Type Strain Members of the Archaeal Family Sulfolobaceae: Acidianus ambivalens, Acidianus infernus, Metallosphaera prunae, Stygiolobus azoricus, Sulfolobus metallicus, and Sulfurisphaera ohwakuensis.</title>
        <authorList>
            <person name="Counts J.A."/>
            <person name="Kelly R.M."/>
        </authorList>
    </citation>
    <scope>NUCLEOTIDE SEQUENCE [LARGE SCALE GENOMIC DNA]</scope>
    <source>
        <strain evidence="3 4">LEI 10</strain>
    </source>
</reference>
<dbReference type="EMBL" id="CP045482">
    <property type="protein sequence ID" value="QGR22835.1"/>
    <property type="molecule type" value="Genomic_DNA"/>
</dbReference>
<dbReference type="AlphaFoldDB" id="A0A650CYS8"/>
<dbReference type="KEGG" id="aamb:D1866_03120"/>
<protein>
    <submittedName>
        <fullName evidence="3">DUF2642 domain-containing protein</fullName>
    </submittedName>
</protein>
<evidence type="ECO:0000256" key="1">
    <source>
        <dbReference type="SAM" id="Phobius"/>
    </source>
</evidence>
<evidence type="ECO:0000313" key="4">
    <source>
        <dbReference type="Proteomes" id="UP000426328"/>
    </source>
</evidence>
<reference evidence="2 5" key="1">
    <citation type="submission" date="2019-10" db="EMBL/GenBank/DDBJ databases">
        <title>Comparative genomics of sulfur disproportionating microorganisms.</title>
        <authorList>
            <person name="Ward L.M."/>
            <person name="Bertran E."/>
            <person name="Johnston D."/>
        </authorList>
    </citation>
    <scope>NUCLEOTIDE SEQUENCE [LARGE SCALE GENOMIC DNA]</scope>
    <source>
        <strain evidence="2 5">DSM 3772</strain>
    </source>
</reference>
<dbReference type="EMBL" id="WHYS01000004">
    <property type="protein sequence ID" value="MQL56484.1"/>
    <property type="molecule type" value="Genomic_DNA"/>
</dbReference>
<keyword evidence="1" id="KW-0812">Transmembrane</keyword>
<keyword evidence="4" id="KW-1185">Reference proteome</keyword>
<dbReference type="Proteomes" id="UP000426328">
    <property type="component" value="Chromosome"/>
</dbReference>